<keyword evidence="1 3" id="KW-0479">Metal-binding</keyword>
<dbReference type="SUPFAM" id="SSF57850">
    <property type="entry name" value="RING/U-box"/>
    <property type="match status" value="1"/>
</dbReference>
<sequence length="848" mass="95937">MWLKLCCLLLYVLLLFVLARILEALAWCELGLPGLPSCSSQNCRLLDPVLLSVVQLKALLDQRGLSYEGVVEKSELTELVSASGQVSVEDVEQSQEDDISEVETNFTSGAHFIEQVEDAKDSVWLVQVTGNFQHSRGLPLLGDSRWKNLKRKMIRFGVRMGHLDCSLDSRYCDLKGWNSNFVLLALPSQHQKKASVALYNFSGSPVRYTALLRWVRDKLDEKIEHIMDLNDFTTQWQHLGSKSHLEPEVRVILFTRTESTPLFFSALSVKFPGRVKFGRVSFDPRNKNFSKWNKYLNHSKIQELPAYIVYTPESNYTYGIRHGEPYSFIGMERFLKSLYPCLNDVFIISFCLANAISWLEPFVSNCGLIKRFKKFTWCVFKYNLMVILLWLPIIALFQMPYLDQFPLLALKGVRIFSLSHVGQMLRGDYNYYLNHPIFLFCTFTTFVIVLTLLCKKFRPEEIDGINDWFNFSQMRTLTHLRPNDFFEPMRMGGYDLFGGLDVFGSRLSQPSLWLPSPISSEYIQHLPTWKFCPLPLAKRAQLNAKAVEASLMVEASSAPSSEGFVSPNGINLNQVCPTCSRNPSHDTSLDLCPTNYEHLSNKHCLSTKNVSTAACTVCACDPQLSRAKPKISSEGLHQAVGSKINERQTKCAHCEKKRSEMNPAHARHQFYRTLPSSNDVGLERSSLRPVTSHACPGSSNFDSSLINSSVFCTICSQTQCGSEAFNSTQTGSFGESGSRAKTSDLATNLPYPLENQHSSSKKRPSESPCTGCKTSNRVHSSFPAGYLESHQCVICLEEYIPQVSLCGLPCGHVFHETCIISWLNRDKHFCPMCRWPSYRPHPSQCQPL</sequence>
<dbReference type="EMBL" id="JAWDGP010007346">
    <property type="protein sequence ID" value="KAK3724296.1"/>
    <property type="molecule type" value="Genomic_DNA"/>
</dbReference>
<proteinExistence type="predicted"/>
<keyword evidence="5" id="KW-0812">Transmembrane</keyword>
<dbReference type="PANTHER" id="PTHR15302">
    <property type="entry name" value="E3 UBIQUITIN-PROTEIN LIGASE RNF103"/>
    <property type="match status" value="1"/>
</dbReference>
<dbReference type="CDD" id="cd16473">
    <property type="entry name" value="RING-H2_RNF103"/>
    <property type="match status" value="1"/>
</dbReference>
<feature type="transmembrane region" description="Helical" evidence="5">
    <location>
        <begin position="432"/>
        <end position="453"/>
    </location>
</feature>
<keyword evidence="5" id="KW-1133">Transmembrane helix</keyword>
<feature type="transmembrane region" description="Helical" evidence="5">
    <location>
        <begin position="375"/>
        <end position="397"/>
    </location>
</feature>
<dbReference type="Gene3D" id="3.30.40.10">
    <property type="entry name" value="Zinc/RING finger domain, C3HC4 (zinc finger)"/>
    <property type="match status" value="1"/>
</dbReference>
<feature type="domain" description="RING-type" evidence="7">
    <location>
        <begin position="792"/>
        <end position="834"/>
    </location>
</feature>
<keyword evidence="2" id="KW-0862">Zinc</keyword>
<organism evidence="8 9">
    <name type="scientific">Elysia crispata</name>
    <name type="common">lettuce slug</name>
    <dbReference type="NCBI Taxonomy" id="231223"/>
    <lineage>
        <taxon>Eukaryota</taxon>
        <taxon>Metazoa</taxon>
        <taxon>Spiralia</taxon>
        <taxon>Lophotrochozoa</taxon>
        <taxon>Mollusca</taxon>
        <taxon>Gastropoda</taxon>
        <taxon>Heterobranchia</taxon>
        <taxon>Euthyneura</taxon>
        <taxon>Panpulmonata</taxon>
        <taxon>Sacoglossa</taxon>
        <taxon>Placobranchoidea</taxon>
        <taxon>Plakobranchidae</taxon>
        <taxon>Elysia</taxon>
    </lineage>
</organism>
<dbReference type="InterPro" id="IPR013083">
    <property type="entry name" value="Znf_RING/FYVE/PHD"/>
</dbReference>
<dbReference type="InterPro" id="IPR001841">
    <property type="entry name" value="Znf_RING"/>
</dbReference>
<feature type="signal peptide" evidence="6">
    <location>
        <begin position="1"/>
        <end position="24"/>
    </location>
</feature>
<keyword evidence="9" id="KW-1185">Reference proteome</keyword>
<evidence type="ECO:0000256" key="5">
    <source>
        <dbReference type="SAM" id="Phobius"/>
    </source>
</evidence>
<accession>A0AAE0XYC1</accession>
<gene>
    <name evidence="8" type="ORF">RRG08_043293</name>
</gene>
<evidence type="ECO:0000313" key="8">
    <source>
        <dbReference type="EMBL" id="KAK3724296.1"/>
    </source>
</evidence>
<name>A0AAE0XYC1_9GAST</name>
<dbReference type="PANTHER" id="PTHR15302:SF0">
    <property type="entry name" value="E3 UBIQUITIN-PROTEIN LIGASE RNF103"/>
    <property type="match status" value="1"/>
</dbReference>
<feature type="region of interest" description="Disordered" evidence="4">
    <location>
        <begin position="749"/>
        <end position="771"/>
    </location>
</feature>
<evidence type="ECO:0000256" key="2">
    <source>
        <dbReference type="ARBA" id="ARBA00022833"/>
    </source>
</evidence>
<feature type="chain" id="PRO_5042176220" description="RING-type domain-containing protein" evidence="6">
    <location>
        <begin position="25"/>
        <end position="848"/>
    </location>
</feature>
<dbReference type="GO" id="GO:0036503">
    <property type="term" value="P:ERAD pathway"/>
    <property type="evidence" value="ECO:0007669"/>
    <property type="project" value="TreeGrafter"/>
</dbReference>
<evidence type="ECO:0000256" key="1">
    <source>
        <dbReference type="ARBA" id="ARBA00022771"/>
    </source>
</evidence>
<keyword evidence="5" id="KW-0472">Membrane</keyword>
<dbReference type="Proteomes" id="UP001283361">
    <property type="component" value="Unassembled WGS sequence"/>
</dbReference>
<dbReference type="SMART" id="SM00184">
    <property type="entry name" value="RING"/>
    <property type="match status" value="1"/>
</dbReference>
<feature type="transmembrane region" description="Helical" evidence="5">
    <location>
        <begin position="345"/>
        <end position="363"/>
    </location>
</feature>
<dbReference type="GO" id="GO:0016567">
    <property type="term" value="P:protein ubiquitination"/>
    <property type="evidence" value="ECO:0007669"/>
    <property type="project" value="InterPro"/>
</dbReference>
<evidence type="ECO:0000313" key="9">
    <source>
        <dbReference type="Proteomes" id="UP001283361"/>
    </source>
</evidence>
<dbReference type="PROSITE" id="PS50089">
    <property type="entry name" value="ZF_RING_2"/>
    <property type="match status" value="1"/>
</dbReference>
<keyword evidence="6" id="KW-0732">Signal</keyword>
<dbReference type="GO" id="GO:0005783">
    <property type="term" value="C:endoplasmic reticulum"/>
    <property type="evidence" value="ECO:0007669"/>
    <property type="project" value="TreeGrafter"/>
</dbReference>
<dbReference type="Pfam" id="PF13639">
    <property type="entry name" value="zf-RING_2"/>
    <property type="match status" value="1"/>
</dbReference>
<comment type="caution">
    <text evidence="8">The sequence shown here is derived from an EMBL/GenBank/DDBJ whole genome shotgun (WGS) entry which is preliminary data.</text>
</comment>
<dbReference type="GO" id="GO:0004842">
    <property type="term" value="F:ubiquitin-protein transferase activity"/>
    <property type="evidence" value="ECO:0007669"/>
    <property type="project" value="InterPro"/>
</dbReference>
<evidence type="ECO:0000259" key="7">
    <source>
        <dbReference type="PROSITE" id="PS50089"/>
    </source>
</evidence>
<evidence type="ECO:0000256" key="4">
    <source>
        <dbReference type="SAM" id="MobiDB-lite"/>
    </source>
</evidence>
<protein>
    <recommendedName>
        <fullName evidence="7">RING-type domain-containing protein</fullName>
    </recommendedName>
</protein>
<evidence type="ECO:0000256" key="3">
    <source>
        <dbReference type="PROSITE-ProRule" id="PRU00175"/>
    </source>
</evidence>
<reference evidence="8" key="1">
    <citation type="journal article" date="2023" name="G3 (Bethesda)">
        <title>A reference genome for the long-term kleptoplast-retaining sea slug Elysia crispata morphotype clarki.</title>
        <authorList>
            <person name="Eastman K.E."/>
            <person name="Pendleton A.L."/>
            <person name="Shaikh M.A."/>
            <person name="Suttiyut T."/>
            <person name="Ogas R."/>
            <person name="Tomko P."/>
            <person name="Gavelis G."/>
            <person name="Widhalm J.R."/>
            <person name="Wisecaver J.H."/>
        </authorList>
    </citation>
    <scope>NUCLEOTIDE SEQUENCE</scope>
    <source>
        <strain evidence="8">ECLA1</strain>
    </source>
</reference>
<keyword evidence="1 3" id="KW-0863">Zinc-finger</keyword>
<dbReference type="GO" id="GO:0008270">
    <property type="term" value="F:zinc ion binding"/>
    <property type="evidence" value="ECO:0007669"/>
    <property type="project" value="UniProtKB-KW"/>
</dbReference>
<evidence type="ECO:0000256" key="6">
    <source>
        <dbReference type="SAM" id="SignalP"/>
    </source>
</evidence>
<dbReference type="AlphaFoldDB" id="A0AAE0XYC1"/>
<dbReference type="InterPro" id="IPR042494">
    <property type="entry name" value="RNF103"/>
</dbReference>